<evidence type="ECO:0000256" key="2">
    <source>
        <dbReference type="ARBA" id="ARBA00022730"/>
    </source>
</evidence>
<dbReference type="PANTHER" id="PTHR11620">
    <property type="entry name" value="60S RIBOSOMAL PROTEIN L23A"/>
    <property type="match status" value="1"/>
</dbReference>
<protein>
    <recommendedName>
        <fullName evidence="6">Large ribosomal subunit protein uL23</fullName>
    </recommendedName>
</protein>
<dbReference type="NCBIfam" id="NF004363">
    <property type="entry name" value="PRK05738.2-4"/>
    <property type="match status" value="1"/>
</dbReference>
<comment type="caution">
    <text evidence="7">The sequence shown here is derived from an EMBL/GenBank/DDBJ whole genome shotgun (WGS) entry which is preliminary data.</text>
</comment>
<dbReference type="InterPro" id="IPR013025">
    <property type="entry name" value="Ribosomal_uL23-like"/>
</dbReference>
<comment type="function">
    <text evidence="6">One of the early assembly proteins it binds 23S rRNA. One of the proteins that surrounds the polypeptide exit tunnel on the outside of the ribosome. Forms the main docking site for trigger factor binding to the ribosome.</text>
</comment>
<keyword evidence="3 6" id="KW-0694">RNA-binding</keyword>
<dbReference type="InterPro" id="IPR012677">
    <property type="entry name" value="Nucleotide-bd_a/b_plait_sf"/>
</dbReference>
<evidence type="ECO:0000313" key="7">
    <source>
        <dbReference type="EMBL" id="MBB1124972.1"/>
    </source>
</evidence>
<dbReference type="Pfam" id="PF00276">
    <property type="entry name" value="Ribosomal_L23"/>
    <property type="match status" value="1"/>
</dbReference>
<evidence type="ECO:0000256" key="6">
    <source>
        <dbReference type="HAMAP-Rule" id="MF_01369"/>
    </source>
</evidence>
<dbReference type="SUPFAM" id="SSF54189">
    <property type="entry name" value="Ribosomal proteins S24e, L23 and L15e"/>
    <property type="match status" value="1"/>
</dbReference>
<dbReference type="GO" id="GO:0006412">
    <property type="term" value="P:translation"/>
    <property type="evidence" value="ECO:0007669"/>
    <property type="project" value="UniProtKB-UniRule"/>
</dbReference>
<dbReference type="GO" id="GO:0019843">
    <property type="term" value="F:rRNA binding"/>
    <property type="evidence" value="ECO:0007669"/>
    <property type="project" value="UniProtKB-UniRule"/>
</dbReference>
<evidence type="ECO:0000256" key="3">
    <source>
        <dbReference type="ARBA" id="ARBA00022884"/>
    </source>
</evidence>
<sequence>MNQERLLKVLLRPIVSEKSNRMTELNQQYAFRVLSDATKLEISQAVENLFAVDVENVQVVNVKGKKKRFGGRLGQRSNWRKAYVRVKSGQSIDFGGAA</sequence>
<keyword evidence="8" id="KW-1185">Reference proteome</keyword>
<dbReference type="EMBL" id="JABVCQ010000003">
    <property type="protein sequence ID" value="MBB1124972.1"/>
    <property type="molecule type" value="Genomic_DNA"/>
</dbReference>
<dbReference type="NCBIfam" id="NF004359">
    <property type="entry name" value="PRK05738.1-3"/>
    <property type="match status" value="1"/>
</dbReference>
<accession>A0A839HEW8</accession>
<dbReference type="HAMAP" id="MF_01369_B">
    <property type="entry name" value="Ribosomal_uL23_B"/>
    <property type="match status" value="1"/>
</dbReference>
<evidence type="ECO:0000256" key="1">
    <source>
        <dbReference type="ARBA" id="ARBA00006700"/>
    </source>
</evidence>
<dbReference type="Gene3D" id="3.30.70.330">
    <property type="match status" value="1"/>
</dbReference>
<dbReference type="RefSeq" id="WP_182582084.1">
    <property type="nucleotide sequence ID" value="NZ_JABVCQ010000003.1"/>
</dbReference>
<keyword evidence="4 6" id="KW-0689">Ribosomal protein</keyword>
<evidence type="ECO:0000256" key="4">
    <source>
        <dbReference type="ARBA" id="ARBA00022980"/>
    </source>
</evidence>
<reference evidence="7 8" key="1">
    <citation type="journal article" date="2020" name="Arch. Microbiol.">
        <title>The genome sequence of the giant phototrophic gammaproteobacterium Thiospirillum jenense gives insight into its physiological properties and phylogenetic relationships.</title>
        <authorList>
            <person name="Imhoff J.F."/>
            <person name="Meyer T.E."/>
            <person name="Kyndt J.A."/>
        </authorList>
    </citation>
    <scope>NUCLEOTIDE SEQUENCE [LARGE SCALE GENOMIC DNA]</scope>
    <source>
        <strain evidence="7 8">DSM 216</strain>
    </source>
</reference>
<organism evidence="7 8">
    <name type="scientific">Thiospirillum jenense</name>
    <dbReference type="NCBI Taxonomy" id="1653858"/>
    <lineage>
        <taxon>Bacteria</taxon>
        <taxon>Pseudomonadati</taxon>
        <taxon>Pseudomonadota</taxon>
        <taxon>Gammaproteobacteria</taxon>
        <taxon>Chromatiales</taxon>
        <taxon>Chromatiaceae</taxon>
        <taxon>Thiospirillum</taxon>
    </lineage>
</organism>
<keyword evidence="2 6" id="KW-0699">rRNA-binding</keyword>
<comment type="similarity">
    <text evidence="1 6">Belongs to the universal ribosomal protein uL23 family.</text>
</comment>
<name>A0A839HEW8_9GAMM</name>
<dbReference type="NCBIfam" id="NF004366">
    <property type="entry name" value="PRK05738.3-2"/>
    <property type="match status" value="1"/>
</dbReference>
<evidence type="ECO:0000313" key="8">
    <source>
        <dbReference type="Proteomes" id="UP000548632"/>
    </source>
</evidence>
<proteinExistence type="inferred from homology"/>
<dbReference type="Proteomes" id="UP000548632">
    <property type="component" value="Unassembled WGS sequence"/>
</dbReference>
<comment type="subunit">
    <text evidence="6">Part of the 50S ribosomal subunit. Contacts protein L29, and trigger factor when it is bound to the ribosome.</text>
</comment>
<dbReference type="FunFam" id="3.30.70.330:FF:000001">
    <property type="entry name" value="50S ribosomal protein L23"/>
    <property type="match status" value="1"/>
</dbReference>
<gene>
    <name evidence="6 7" type="primary">rplW</name>
    <name evidence="7" type="ORF">HUK38_01830</name>
</gene>
<dbReference type="InterPro" id="IPR012678">
    <property type="entry name" value="Ribosomal_uL23/eL15/eS24_sf"/>
</dbReference>
<keyword evidence="5 6" id="KW-0687">Ribonucleoprotein</keyword>
<dbReference type="AlphaFoldDB" id="A0A839HEW8"/>
<dbReference type="GO" id="GO:1990904">
    <property type="term" value="C:ribonucleoprotein complex"/>
    <property type="evidence" value="ECO:0007669"/>
    <property type="project" value="UniProtKB-KW"/>
</dbReference>
<dbReference type="GO" id="GO:0005840">
    <property type="term" value="C:ribosome"/>
    <property type="evidence" value="ECO:0007669"/>
    <property type="project" value="UniProtKB-KW"/>
</dbReference>
<evidence type="ECO:0000256" key="5">
    <source>
        <dbReference type="ARBA" id="ARBA00023274"/>
    </source>
</evidence>
<dbReference type="GO" id="GO:0003735">
    <property type="term" value="F:structural constituent of ribosome"/>
    <property type="evidence" value="ECO:0007669"/>
    <property type="project" value="InterPro"/>
</dbReference>